<accession>A0A1W2C2N2</accession>
<dbReference type="AlphaFoldDB" id="A0A1W2C2N2"/>
<organism evidence="2 3">
    <name type="scientific">Fulvimarina manganoxydans</name>
    <dbReference type="NCBI Taxonomy" id="937218"/>
    <lineage>
        <taxon>Bacteria</taxon>
        <taxon>Pseudomonadati</taxon>
        <taxon>Pseudomonadota</taxon>
        <taxon>Alphaproteobacteria</taxon>
        <taxon>Hyphomicrobiales</taxon>
        <taxon>Aurantimonadaceae</taxon>
        <taxon>Fulvimarina</taxon>
    </lineage>
</organism>
<dbReference type="PRINTS" id="PR00407">
    <property type="entry name" value="EUMOPTERIN"/>
</dbReference>
<dbReference type="STRING" id="937218.SAMN06297251_108100"/>
<dbReference type="GO" id="GO:0008482">
    <property type="term" value="F:sulfite oxidase activity"/>
    <property type="evidence" value="ECO:0007669"/>
    <property type="project" value="TreeGrafter"/>
</dbReference>
<reference evidence="2 3" key="1">
    <citation type="submission" date="2017-04" db="EMBL/GenBank/DDBJ databases">
        <authorList>
            <person name="Afonso C.L."/>
            <person name="Miller P.J."/>
            <person name="Scott M.A."/>
            <person name="Spackman E."/>
            <person name="Goraichik I."/>
            <person name="Dimitrov K.M."/>
            <person name="Suarez D.L."/>
            <person name="Swayne D.E."/>
        </authorList>
    </citation>
    <scope>NUCLEOTIDE SEQUENCE [LARGE SCALE GENOMIC DNA]</scope>
    <source>
        <strain evidence="2 3">CGMCC 1.10972</strain>
    </source>
</reference>
<dbReference type="GO" id="GO:0006790">
    <property type="term" value="P:sulfur compound metabolic process"/>
    <property type="evidence" value="ECO:0007669"/>
    <property type="project" value="TreeGrafter"/>
</dbReference>
<dbReference type="Proteomes" id="UP000192656">
    <property type="component" value="Unassembled WGS sequence"/>
</dbReference>
<feature type="domain" description="Oxidoreductase molybdopterin-binding" evidence="1">
    <location>
        <begin position="45"/>
        <end position="99"/>
    </location>
</feature>
<dbReference type="Gene3D" id="3.90.420.10">
    <property type="entry name" value="Oxidoreductase, molybdopterin-binding domain"/>
    <property type="match status" value="1"/>
</dbReference>
<dbReference type="Pfam" id="PF00174">
    <property type="entry name" value="Oxidored_molyb"/>
    <property type="match status" value="1"/>
</dbReference>
<dbReference type="PANTHER" id="PTHR19372:SF7">
    <property type="entry name" value="SULFITE OXIDASE, MITOCHONDRIAL"/>
    <property type="match status" value="1"/>
</dbReference>
<evidence type="ECO:0000259" key="1">
    <source>
        <dbReference type="Pfam" id="PF00174"/>
    </source>
</evidence>
<dbReference type="PANTHER" id="PTHR19372">
    <property type="entry name" value="SULFITE REDUCTASE"/>
    <property type="match status" value="1"/>
</dbReference>
<evidence type="ECO:0000313" key="2">
    <source>
        <dbReference type="EMBL" id="SMC79162.1"/>
    </source>
</evidence>
<dbReference type="RefSeq" id="WP_210190503.1">
    <property type="nucleotide sequence ID" value="NZ_FWXR01000008.1"/>
</dbReference>
<dbReference type="InterPro" id="IPR000572">
    <property type="entry name" value="OxRdtase_Mopterin-bd_dom"/>
</dbReference>
<gene>
    <name evidence="2" type="ORF">SAMN06297251_108100</name>
</gene>
<protein>
    <submittedName>
        <fullName evidence="2">Oxidoreductase molybdopterin binding domain-containing protein</fullName>
    </submittedName>
</protein>
<name>A0A1W2C2N2_9HYPH</name>
<sequence length="101" mass="11356">MTETSVRDTNHTFLQNDDSLNVETRSERLRDSFLTKQSDFYIRCHGDVPSLPDDHPIKIVGGSGKETTVSVADLKARFKTRTIAATLQCAGNQRQEMQATR</sequence>
<dbReference type="InterPro" id="IPR008335">
    <property type="entry name" value="Mopterin_OxRdtase_euk"/>
</dbReference>
<dbReference type="GO" id="GO:0020037">
    <property type="term" value="F:heme binding"/>
    <property type="evidence" value="ECO:0007669"/>
    <property type="project" value="TreeGrafter"/>
</dbReference>
<dbReference type="InterPro" id="IPR036374">
    <property type="entry name" value="OxRdtase_Mopterin-bd_sf"/>
</dbReference>
<dbReference type="SUPFAM" id="SSF56524">
    <property type="entry name" value="Oxidoreductase molybdopterin-binding domain"/>
    <property type="match status" value="1"/>
</dbReference>
<evidence type="ECO:0000313" key="3">
    <source>
        <dbReference type="Proteomes" id="UP000192656"/>
    </source>
</evidence>
<dbReference type="EMBL" id="FWXR01000008">
    <property type="protein sequence ID" value="SMC79162.1"/>
    <property type="molecule type" value="Genomic_DNA"/>
</dbReference>
<keyword evidence="3" id="KW-1185">Reference proteome</keyword>
<proteinExistence type="predicted"/>
<dbReference type="GO" id="GO:0043546">
    <property type="term" value="F:molybdopterin cofactor binding"/>
    <property type="evidence" value="ECO:0007669"/>
    <property type="project" value="TreeGrafter"/>
</dbReference>